<evidence type="ECO:0008006" key="5">
    <source>
        <dbReference type="Google" id="ProtNLM"/>
    </source>
</evidence>
<dbReference type="Proteomes" id="UP001382935">
    <property type="component" value="Chromosome"/>
</dbReference>
<feature type="region of interest" description="Disordered" evidence="1">
    <location>
        <begin position="49"/>
        <end position="84"/>
    </location>
</feature>
<feature type="chain" id="PRO_5045545679" description="Secreted protein" evidence="2">
    <location>
        <begin position="20"/>
        <end position="84"/>
    </location>
</feature>
<protein>
    <recommendedName>
        <fullName evidence="5">Secreted protein</fullName>
    </recommendedName>
</protein>
<evidence type="ECO:0000313" key="4">
    <source>
        <dbReference type="Proteomes" id="UP001382935"/>
    </source>
</evidence>
<name>A0ABZ2FYU4_9SPHN</name>
<evidence type="ECO:0000256" key="1">
    <source>
        <dbReference type="SAM" id="MobiDB-lite"/>
    </source>
</evidence>
<reference evidence="3 4" key="1">
    <citation type="submission" date="2024-02" db="EMBL/GenBank/DDBJ databases">
        <title>Full genome sequence of Sphingomonas kaistensis.</title>
        <authorList>
            <person name="Poletto B.L."/>
            <person name="Silva G."/>
            <person name="Galante D."/>
            <person name="Campos K.R."/>
            <person name="Santos M.B.N."/>
            <person name="Sacchi C.T."/>
        </authorList>
    </citation>
    <scope>NUCLEOTIDE SEQUENCE [LARGE SCALE GENOMIC DNA]</scope>
    <source>
        <strain evidence="3 4">MA4R</strain>
    </source>
</reference>
<proteinExistence type="predicted"/>
<gene>
    <name evidence="3" type="ORF">V6R86_03615</name>
</gene>
<feature type="signal peptide" evidence="2">
    <location>
        <begin position="1"/>
        <end position="19"/>
    </location>
</feature>
<dbReference type="RefSeq" id="WP_338502187.1">
    <property type="nucleotide sequence ID" value="NZ_CP145607.1"/>
</dbReference>
<dbReference type="EMBL" id="CP145607">
    <property type="protein sequence ID" value="WWM69800.1"/>
    <property type="molecule type" value="Genomic_DNA"/>
</dbReference>
<organism evidence="3 4">
    <name type="scientific">Sphingomonas kaistensis</name>
    <dbReference type="NCBI Taxonomy" id="298708"/>
    <lineage>
        <taxon>Bacteria</taxon>
        <taxon>Pseudomonadati</taxon>
        <taxon>Pseudomonadota</taxon>
        <taxon>Alphaproteobacteria</taxon>
        <taxon>Sphingomonadales</taxon>
        <taxon>Sphingomonadaceae</taxon>
        <taxon>Sphingomonas</taxon>
    </lineage>
</organism>
<feature type="compositionally biased region" description="Basic and acidic residues" evidence="1">
    <location>
        <begin position="53"/>
        <end position="74"/>
    </location>
</feature>
<keyword evidence="2" id="KW-0732">Signal</keyword>
<evidence type="ECO:0000256" key="2">
    <source>
        <dbReference type="SAM" id="SignalP"/>
    </source>
</evidence>
<evidence type="ECO:0000313" key="3">
    <source>
        <dbReference type="EMBL" id="WWM69800.1"/>
    </source>
</evidence>
<sequence length="84" mass="9387">MILSLLAFALAAQPVPSSAPEVATAPKEKKICRSEVDTGTRVNRRRTCATKQQWEERRQEQIDSMAVDRSRAERSAPCTSLPCR</sequence>
<accession>A0ABZ2FYU4</accession>
<keyword evidence="4" id="KW-1185">Reference proteome</keyword>